<name>A0A2H3TJ13_FUSOX</name>
<reference evidence="3" key="1">
    <citation type="submission" date="2016-09" db="EMBL/GenBank/DDBJ databases">
        <authorList>
            <person name="Guldener U."/>
        </authorList>
    </citation>
    <scope>NUCLEOTIDE SEQUENCE [LARGE SCALE GENOMIC DNA]</scope>
    <source>
        <strain evidence="3">V64-1</strain>
    </source>
</reference>
<sequence length="74" mass="8770">MFPHTKVKYLPKSPAHCRNTPEGFSHELRKRLHELDTRMISLRKAYRKVTFSPHTPKPMDPDDYLEKRGPGLRQ</sequence>
<protein>
    <submittedName>
        <fullName evidence="2">Uncharacterized protein</fullName>
    </submittedName>
</protein>
<evidence type="ECO:0000313" key="3">
    <source>
        <dbReference type="Proteomes" id="UP000219369"/>
    </source>
</evidence>
<proteinExistence type="predicted"/>
<dbReference type="Proteomes" id="UP000219369">
    <property type="component" value="Unassembled WGS sequence"/>
</dbReference>
<organism evidence="2 3">
    <name type="scientific">Fusarium oxysporum</name>
    <name type="common">Fusarium vascular wilt</name>
    <dbReference type="NCBI Taxonomy" id="5507"/>
    <lineage>
        <taxon>Eukaryota</taxon>
        <taxon>Fungi</taxon>
        <taxon>Dikarya</taxon>
        <taxon>Ascomycota</taxon>
        <taxon>Pezizomycotina</taxon>
        <taxon>Sordariomycetes</taxon>
        <taxon>Hypocreomycetidae</taxon>
        <taxon>Hypocreales</taxon>
        <taxon>Nectriaceae</taxon>
        <taxon>Fusarium</taxon>
        <taxon>Fusarium oxysporum species complex</taxon>
    </lineage>
</organism>
<feature type="compositionally biased region" description="Basic and acidic residues" evidence="1">
    <location>
        <begin position="57"/>
        <end position="74"/>
    </location>
</feature>
<gene>
    <name evidence="2" type="ORF">FRV6_11802</name>
</gene>
<accession>A0A2H3TJ13</accession>
<dbReference type="EMBL" id="FMJY01000007">
    <property type="protein sequence ID" value="SCO87675.1"/>
    <property type="molecule type" value="Genomic_DNA"/>
</dbReference>
<dbReference type="AlphaFoldDB" id="A0A2H3TJ13"/>
<evidence type="ECO:0000313" key="2">
    <source>
        <dbReference type="EMBL" id="SCO87675.1"/>
    </source>
</evidence>
<feature type="region of interest" description="Disordered" evidence="1">
    <location>
        <begin position="51"/>
        <end position="74"/>
    </location>
</feature>
<evidence type="ECO:0000256" key="1">
    <source>
        <dbReference type="SAM" id="MobiDB-lite"/>
    </source>
</evidence>